<proteinExistence type="predicted"/>
<dbReference type="EMBL" id="GBXM01040735">
    <property type="protein sequence ID" value="JAH67842.1"/>
    <property type="molecule type" value="Transcribed_RNA"/>
</dbReference>
<accession>A0A0E9UPW5</accession>
<evidence type="ECO:0000313" key="1">
    <source>
        <dbReference type="EMBL" id="JAH67842.1"/>
    </source>
</evidence>
<protein>
    <submittedName>
        <fullName evidence="1">Uncharacterized protein</fullName>
    </submittedName>
</protein>
<dbReference type="AlphaFoldDB" id="A0A0E9UPW5"/>
<reference evidence="1" key="1">
    <citation type="submission" date="2014-11" db="EMBL/GenBank/DDBJ databases">
        <authorList>
            <person name="Amaro Gonzalez C."/>
        </authorList>
    </citation>
    <scope>NUCLEOTIDE SEQUENCE</scope>
</reference>
<reference evidence="1" key="2">
    <citation type="journal article" date="2015" name="Fish Shellfish Immunol.">
        <title>Early steps in the European eel (Anguilla anguilla)-Vibrio vulnificus interaction in the gills: Role of the RtxA13 toxin.</title>
        <authorList>
            <person name="Callol A."/>
            <person name="Pajuelo D."/>
            <person name="Ebbesson L."/>
            <person name="Teles M."/>
            <person name="MacKenzie S."/>
            <person name="Amaro C."/>
        </authorList>
    </citation>
    <scope>NUCLEOTIDE SEQUENCE</scope>
</reference>
<organism evidence="1">
    <name type="scientific">Anguilla anguilla</name>
    <name type="common">European freshwater eel</name>
    <name type="synonym">Muraena anguilla</name>
    <dbReference type="NCBI Taxonomy" id="7936"/>
    <lineage>
        <taxon>Eukaryota</taxon>
        <taxon>Metazoa</taxon>
        <taxon>Chordata</taxon>
        <taxon>Craniata</taxon>
        <taxon>Vertebrata</taxon>
        <taxon>Euteleostomi</taxon>
        <taxon>Actinopterygii</taxon>
        <taxon>Neopterygii</taxon>
        <taxon>Teleostei</taxon>
        <taxon>Anguilliformes</taxon>
        <taxon>Anguillidae</taxon>
        <taxon>Anguilla</taxon>
    </lineage>
</organism>
<name>A0A0E9UPW5_ANGAN</name>
<sequence length="17" mass="1824">MKVLRDPPGSSVPGPRM</sequence>